<evidence type="ECO:0000256" key="1">
    <source>
        <dbReference type="ARBA" id="ARBA00022729"/>
    </source>
</evidence>
<dbReference type="InterPro" id="IPR014337">
    <property type="entry name" value="Ectoine_EhuB"/>
</dbReference>
<dbReference type="PANTHER" id="PTHR35936">
    <property type="entry name" value="MEMBRANE-BOUND LYTIC MUREIN TRANSGLYCOSYLASE F"/>
    <property type="match status" value="1"/>
</dbReference>
<dbReference type="GO" id="GO:0033294">
    <property type="term" value="F:ectoine binding"/>
    <property type="evidence" value="ECO:0007669"/>
    <property type="project" value="InterPro"/>
</dbReference>
<dbReference type="AlphaFoldDB" id="A0A7X4HBS0"/>
<dbReference type="SMART" id="SM00062">
    <property type="entry name" value="PBPb"/>
    <property type="match status" value="1"/>
</dbReference>
<dbReference type="SUPFAM" id="SSF53850">
    <property type="entry name" value="Periplasmic binding protein-like II"/>
    <property type="match status" value="1"/>
</dbReference>
<comment type="caution">
    <text evidence="3">The sequence shown here is derived from an EMBL/GenBank/DDBJ whole genome shotgun (WGS) entry which is preliminary data.</text>
</comment>
<evidence type="ECO:0000313" key="3">
    <source>
        <dbReference type="EMBL" id="MYN07943.1"/>
    </source>
</evidence>
<feature type="domain" description="Solute-binding protein family 3/N-terminal" evidence="2">
    <location>
        <begin position="69"/>
        <end position="285"/>
    </location>
</feature>
<dbReference type="Gene3D" id="3.40.190.10">
    <property type="entry name" value="Periplasmic binding protein-like II"/>
    <property type="match status" value="2"/>
</dbReference>
<dbReference type="NCBIfam" id="TIGR02995">
    <property type="entry name" value="ectoine_ehuB"/>
    <property type="match status" value="1"/>
</dbReference>
<keyword evidence="4" id="KW-1185">Reference proteome</keyword>
<organism evidence="3 4">
    <name type="scientific">Pseudoduganella aquatica</name>
    <dbReference type="NCBI Taxonomy" id="2660641"/>
    <lineage>
        <taxon>Bacteria</taxon>
        <taxon>Pseudomonadati</taxon>
        <taxon>Pseudomonadota</taxon>
        <taxon>Betaproteobacteria</taxon>
        <taxon>Burkholderiales</taxon>
        <taxon>Oxalobacteraceae</taxon>
        <taxon>Telluria group</taxon>
        <taxon>Pseudoduganella</taxon>
    </lineage>
</organism>
<dbReference type="Proteomes" id="UP000450676">
    <property type="component" value="Unassembled WGS sequence"/>
</dbReference>
<dbReference type="EMBL" id="WWCU01000010">
    <property type="protein sequence ID" value="MYN07943.1"/>
    <property type="molecule type" value="Genomic_DNA"/>
</dbReference>
<reference evidence="3 4" key="1">
    <citation type="submission" date="2019-12" db="EMBL/GenBank/DDBJ databases">
        <title>Novel species isolated from a subtropical stream in China.</title>
        <authorList>
            <person name="Lu H."/>
        </authorList>
    </citation>
    <scope>NUCLEOTIDE SEQUENCE [LARGE SCALE GENOMIC DNA]</scope>
    <source>
        <strain evidence="3 4">FT127W</strain>
    </source>
</reference>
<name>A0A7X4HBS0_9BURK</name>
<keyword evidence="1" id="KW-0732">Signal</keyword>
<evidence type="ECO:0000313" key="4">
    <source>
        <dbReference type="Proteomes" id="UP000450676"/>
    </source>
</evidence>
<evidence type="ECO:0000259" key="2">
    <source>
        <dbReference type="SMART" id="SM00062"/>
    </source>
</evidence>
<dbReference type="Pfam" id="PF00497">
    <property type="entry name" value="SBP_bac_3"/>
    <property type="match status" value="1"/>
</dbReference>
<accession>A0A7X4HBS0</accession>
<dbReference type="PANTHER" id="PTHR35936:SF17">
    <property type="entry name" value="ARGININE-BINDING EXTRACELLULAR PROTEIN ARTP"/>
    <property type="match status" value="1"/>
</dbReference>
<proteinExistence type="predicted"/>
<protein>
    <submittedName>
        <fullName evidence="3">Ectoine/hydroxyectoine ABC transporter substrate-binding protein EhuB</fullName>
    </submittedName>
</protein>
<sequence>MYCLLRWPRPLAPGARNHIHICHHLCLCAAGTEILSRLNKLGAILLAAMMLANAARAETTLERIVRTGVLRLGYVDEAPFAYLLPDGTLTGESAVIATEVLGRLGAQRIEPVAATWESLIPGLLAGRYDMAAGALTITPELSNTVLFSNPHYRLGDTLLVVRSNPRQLRSYGDIAADRRLRLAVVTGSAQYDYALDAGMSAHQLLSVQNSQAQLQAVRTGRAAAAAGSELSMRRLAQRDPARVQALAVFADDPVHAGYGAFAFRPEDATLCDAVNRALKGWLGSAEHLRLVAPFGFGPLHVTTRTAAEVVARAAP</sequence>
<dbReference type="GO" id="GO:0051470">
    <property type="term" value="P:ectoine transmembrane transport"/>
    <property type="evidence" value="ECO:0007669"/>
    <property type="project" value="InterPro"/>
</dbReference>
<gene>
    <name evidence="3" type="primary">ehuB</name>
    <name evidence="3" type="ORF">GTP77_11410</name>
</gene>
<dbReference type="InterPro" id="IPR001638">
    <property type="entry name" value="Solute-binding_3/MltF_N"/>
</dbReference>